<dbReference type="Pfam" id="PF00300">
    <property type="entry name" value="His_Phos_1"/>
    <property type="match status" value="1"/>
</dbReference>
<dbReference type="SUPFAM" id="SSF53254">
    <property type="entry name" value="Phosphoglycerate mutase-like"/>
    <property type="match status" value="1"/>
</dbReference>
<dbReference type="InterPro" id="IPR029033">
    <property type="entry name" value="His_PPase_superfam"/>
</dbReference>
<dbReference type="SMART" id="SM00855">
    <property type="entry name" value="PGAM"/>
    <property type="match status" value="1"/>
</dbReference>
<dbReference type="CDD" id="cd07067">
    <property type="entry name" value="HP_PGM_like"/>
    <property type="match status" value="1"/>
</dbReference>
<sequence>MTALPGTTGRRRIYLMRHGHVDYFGREIEAAGGDTKVVPLTPLGQHQADAGGHALAHVRFDRAICSGVPRTRQTAERVLAGQTDNPAPTLEIEPDLIEIHNGRFGEVKSRAELAAKMAFYFELAGEPGATMLEHGEVFADAERRAVGAIRRLLAEPGWHTALIAAHEGINRLILGWAALGAKESGLRAVKAFEQDPACINVIDFDMVPNADGSVGTEIQRAIIKAINVTPYNYFKHGMNMTSLEAIFAKDPR</sequence>
<evidence type="ECO:0000313" key="2">
    <source>
        <dbReference type="Proteomes" id="UP000468901"/>
    </source>
</evidence>
<name>A0A6N6VI44_9HYPH</name>
<keyword evidence="2" id="KW-1185">Reference proteome</keyword>
<dbReference type="AlphaFoldDB" id="A0A6N6VI44"/>
<reference evidence="1 2" key="1">
    <citation type="submission" date="2019-09" db="EMBL/GenBank/DDBJ databases">
        <title>Parvibaculum sedimenti sp. nov., isolated from sediment.</title>
        <authorList>
            <person name="Wang Y."/>
        </authorList>
    </citation>
    <scope>NUCLEOTIDE SEQUENCE [LARGE SCALE GENOMIC DNA]</scope>
    <source>
        <strain evidence="1 2">HXT-9</strain>
    </source>
</reference>
<dbReference type="Gene3D" id="3.40.50.1240">
    <property type="entry name" value="Phosphoglycerate mutase-like"/>
    <property type="match status" value="1"/>
</dbReference>
<protein>
    <submittedName>
        <fullName evidence="1">Histidine phosphatase family protein</fullName>
    </submittedName>
</protein>
<evidence type="ECO:0000313" key="1">
    <source>
        <dbReference type="EMBL" id="KAB7739684.1"/>
    </source>
</evidence>
<dbReference type="InterPro" id="IPR013078">
    <property type="entry name" value="His_Pase_superF_clade-1"/>
</dbReference>
<proteinExistence type="predicted"/>
<dbReference type="RefSeq" id="WP_152216493.1">
    <property type="nucleotide sequence ID" value="NZ_WESC01000009.1"/>
</dbReference>
<dbReference type="GO" id="GO:0016791">
    <property type="term" value="F:phosphatase activity"/>
    <property type="evidence" value="ECO:0007669"/>
    <property type="project" value="TreeGrafter"/>
</dbReference>
<dbReference type="InterPro" id="IPR050275">
    <property type="entry name" value="PGM_Phosphatase"/>
</dbReference>
<comment type="caution">
    <text evidence="1">The sequence shown here is derived from an EMBL/GenBank/DDBJ whole genome shotgun (WGS) entry which is preliminary data.</text>
</comment>
<dbReference type="PANTHER" id="PTHR48100">
    <property type="entry name" value="BROAD-SPECIFICITY PHOSPHATASE YOR283W-RELATED"/>
    <property type="match status" value="1"/>
</dbReference>
<accession>A0A6N6VI44</accession>
<organism evidence="1 2">
    <name type="scientific">Parvibaculum sedimenti</name>
    <dbReference type="NCBI Taxonomy" id="2608632"/>
    <lineage>
        <taxon>Bacteria</taxon>
        <taxon>Pseudomonadati</taxon>
        <taxon>Pseudomonadota</taxon>
        <taxon>Alphaproteobacteria</taxon>
        <taxon>Hyphomicrobiales</taxon>
        <taxon>Parvibaculaceae</taxon>
        <taxon>Parvibaculum</taxon>
    </lineage>
</organism>
<dbReference type="EMBL" id="WESC01000009">
    <property type="protein sequence ID" value="KAB7739684.1"/>
    <property type="molecule type" value="Genomic_DNA"/>
</dbReference>
<gene>
    <name evidence="1" type="ORF">F2P47_11445</name>
</gene>
<dbReference type="Proteomes" id="UP000468901">
    <property type="component" value="Unassembled WGS sequence"/>
</dbReference>